<dbReference type="STRING" id="4846.A0A367KNK0"/>
<dbReference type="PANTHER" id="PTHR31841:SF1">
    <property type="entry name" value="PROTEIN FAM72A-RELATED"/>
    <property type="match status" value="1"/>
</dbReference>
<keyword evidence="3" id="KW-1185">Reference proteome</keyword>
<dbReference type="OrthoDB" id="2526683at2759"/>
<evidence type="ECO:0000256" key="1">
    <source>
        <dbReference type="ARBA" id="ARBA00006888"/>
    </source>
</evidence>
<gene>
    <name evidence="2" type="primary">FAM72A_1</name>
    <name evidence="2" type="ORF">CU098_008863</name>
</gene>
<sequence>MSGETKISEEVSKIILAYRELHRSSSEYQQKIVYRIECNCCYTVLSDRGMRAVLLSDRSSDLFSTDLVPDTVGFVNGDYTAFYCYCRLRDIACLVCGNPLGYQINLPCKLCLSQENNGHYWMFRRGAVREQVIFVEMSESIAFPLYWAFVSATDDNGGDYFSGDSSTAAKVSCQLAVPFSSKIPIFVRKPRHLYIDVETCDHKSIGSQYSAFCCGRV</sequence>
<comment type="caution">
    <text evidence="2">The sequence shown here is derived from an EMBL/GenBank/DDBJ whole genome shotgun (WGS) entry which is preliminary data.</text>
</comment>
<evidence type="ECO:0000313" key="2">
    <source>
        <dbReference type="EMBL" id="RCI03815.1"/>
    </source>
</evidence>
<proteinExistence type="inferred from homology"/>
<dbReference type="PANTHER" id="PTHR31841">
    <property type="entry name" value="PROTEIN FAM72A-RELATED"/>
    <property type="match status" value="1"/>
</dbReference>
<dbReference type="InterPro" id="IPR026768">
    <property type="entry name" value="YPEH2ZP"/>
</dbReference>
<protein>
    <submittedName>
        <fullName evidence="2">Protein fam72a</fullName>
    </submittedName>
</protein>
<dbReference type="Pfam" id="PF14976">
    <property type="entry name" value="YPEH2ZP"/>
    <property type="match status" value="1"/>
</dbReference>
<name>A0A367KNK0_RHIST</name>
<dbReference type="GO" id="GO:0005829">
    <property type="term" value="C:cytosol"/>
    <property type="evidence" value="ECO:0007669"/>
    <property type="project" value="UniProtKB-ARBA"/>
</dbReference>
<comment type="similarity">
    <text evidence="1">Belongs to the FAM72 family.</text>
</comment>
<dbReference type="AlphaFoldDB" id="A0A367KNK0"/>
<accession>A0A367KNK0</accession>
<dbReference type="Proteomes" id="UP000253551">
    <property type="component" value="Unassembled WGS sequence"/>
</dbReference>
<evidence type="ECO:0000313" key="3">
    <source>
        <dbReference type="Proteomes" id="UP000253551"/>
    </source>
</evidence>
<reference evidence="2 3" key="1">
    <citation type="journal article" date="2018" name="G3 (Bethesda)">
        <title>Phylogenetic and Phylogenomic Definition of Rhizopus Species.</title>
        <authorList>
            <person name="Gryganskyi A.P."/>
            <person name="Golan J."/>
            <person name="Dolatabadi S."/>
            <person name="Mondo S."/>
            <person name="Robb S."/>
            <person name="Idnurm A."/>
            <person name="Muszewska A."/>
            <person name="Steczkiewicz K."/>
            <person name="Masonjones S."/>
            <person name="Liao H.L."/>
            <person name="Gajdeczka M.T."/>
            <person name="Anike F."/>
            <person name="Vuek A."/>
            <person name="Anishchenko I.M."/>
            <person name="Voigt K."/>
            <person name="de Hoog G.S."/>
            <person name="Smith M.E."/>
            <person name="Heitman J."/>
            <person name="Vilgalys R."/>
            <person name="Stajich J.E."/>
        </authorList>
    </citation>
    <scope>NUCLEOTIDE SEQUENCE [LARGE SCALE GENOMIC DNA]</scope>
    <source>
        <strain evidence="2 3">LSU 92-RS-03</strain>
    </source>
</reference>
<organism evidence="2 3">
    <name type="scientific">Rhizopus stolonifer</name>
    <name type="common">Rhizopus nigricans</name>
    <dbReference type="NCBI Taxonomy" id="4846"/>
    <lineage>
        <taxon>Eukaryota</taxon>
        <taxon>Fungi</taxon>
        <taxon>Fungi incertae sedis</taxon>
        <taxon>Mucoromycota</taxon>
        <taxon>Mucoromycotina</taxon>
        <taxon>Mucoromycetes</taxon>
        <taxon>Mucorales</taxon>
        <taxon>Mucorineae</taxon>
        <taxon>Rhizopodaceae</taxon>
        <taxon>Rhizopus</taxon>
    </lineage>
</organism>
<dbReference type="EMBL" id="PJQM01000886">
    <property type="protein sequence ID" value="RCI03815.1"/>
    <property type="molecule type" value="Genomic_DNA"/>
</dbReference>